<dbReference type="Gene3D" id="3.20.20.60">
    <property type="entry name" value="Phosphoenolpyruvate-binding domains"/>
    <property type="match status" value="2"/>
</dbReference>
<evidence type="ECO:0000256" key="5">
    <source>
        <dbReference type="ARBA" id="ARBA00022723"/>
    </source>
</evidence>
<keyword evidence="9" id="KW-0460">Magnesium</keyword>
<dbReference type="EMBL" id="FMUB01000005">
    <property type="protein sequence ID" value="SCX20933.1"/>
    <property type="molecule type" value="Genomic_DNA"/>
</dbReference>
<dbReference type="Proteomes" id="UP000199707">
    <property type="component" value="Unassembled WGS sequence"/>
</dbReference>
<dbReference type="PANTHER" id="PTHR11817">
    <property type="entry name" value="PYRUVATE KINASE"/>
    <property type="match status" value="1"/>
</dbReference>
<evidence type="ECO:0000313" key="14">
    <source>
        <dbReference type="Proteomes" id="UP000199707"/>
    </source>
</evidence>
<keyword evidence="10" id="KW-0324">Glycolysis</keyword>
<feature type="domain" description="Pyruvate kinase barrel" evidence="12">
    <location>
        <begin position="387"/>
        <end position="600"/>
    </location>
</feature>
<dbReference type="STRING" id="1502745.SAMN02799620_03011"/>
<evidence type="ECO:0000259" key="12">
    <source>
        <dbReference type="Pfam" id="PF00224"/>
    </source>
</evidence>
<evidence type="ECO:0000256" key="1">
    <source>
        <dbReference type="ARBA" id="ARBA00004997"/>
    </source>
</evidence>
<dbReference type="GO" id="GO:0030955">
    <property type="term" value="F:potassium ion binding"/>
    <property type="evidence" value="ECO:0007669"/>
    <property type="project" value="InterPro"/>
</dbReference>
<evidence type="ECO:0000256" key="9">
    <source>
        <dbReference type="ARBA" id="ARBA00022842"/>
    </source>
</evidence>
<dbReference type="InterPro" id="IPR040442">
    <property type="entry name" value="Pyrv_kinase-like_dom_sf"/>
</dbReference>
<comment type="pathway">
    <text evidence="1">Carbohydrate degradation; glycolysis; pyruvate from D-glyceraldehyde 3-phosphate: step 5/5.</text>
</comment>
<keyword evidence="5" id="KW-0479">Metal-binding</keyword>
<dbReference type="UniPathway" id="UPA00109">
    <property type="reaction ID" value="UER00188"/>
</dbReference>
<evidence type="ECO:0000256" key="3">
    <source>
        <dbReference type="ARBA" id="ARBA00012142"/>
    </source>
</evidence>
<organism evidence="13 14">
    <name type="scientific">Mycolicibacterium fluoranthenivorans</name>
    <dbReference type="NCBI Taxonomy" id="258505"/>
    <lineage>
        <taxon>Bacteria</taxon>
        <taxon>Bacillati</taxon>
        <taxon>Actinomycetota</taxon>
        <taxon>Actinomycetes</taxon>
        <taxon>Mycobacteriales</taxon>
        <taxon>Mycobacteriaceae</taxon>
        <taxon>Mycolicibacterium</taxon>
    </lineage>
</organism>
<keyword evidence="8" id="KW-0067">ATP-binding</keyword>
<evidence type="ECO:0000256" key="6">
    <source>
        <dbReference type="ARBA" id="ARBA00022741"/>
    </source>
</evidence>
<evidence type="ECO:0000313" key="13">
    <source>
        <dbReference type="EMBL" id="SCX20933.1"/>
    </source>
</evidence>
<dbReference type="RefSeq" id="WP_235632869.1">
    <property type="nucleotide sequence ID" value="NZ_FMUB01000005.1"/>
</dbReference>
<evidence type="ECO:0000256" key="2">
    <source>
        <dbReference type="ARBA" id="ARBA00008663"/>
    </source>
</evidence>
<dbReference type="SUPFAM" id="SSF50800">
    <property type="entry name" value="PK beta-barrel domain-like"/>
    <property type="match status" value="1"/>
</dbReference>
<sequence>MPTTEARTRTRQPVVATMVGDDPVPQTRSDGENVRRQLLEIRDNVDALLRRLPEAESTWSHWLADVAPQYQSSARNMVQYWAIRQYDLRDLQARLSSFGLSSLGRSEPHVEATLHLVRAAICATLDDVWRQPIVGGVPVNQGPELLQQRTRELLGPDPADRTTRIMVTLPSAAATDAPLVRRLVEQGMNVARINCAHDDATAWRAMAQHVTQAATSTGRTCMIAMDLGGPKLRTGPLEPGPRVVKLKAPKNALGQVVGVARAWLTAAESPTAAPEPGMVSLPVSEQWLIRRHDGDIVHLIDTRGAKRRMVLSAVGRSPSAPEGFVATVERTTYLGAATMLQAEGDQDATPLADIPPTEQSLVLHRGDILELTKDCSPAPVVDGGIPRIGCTLPELFDRACVGHTVHLDDGRIRGRIVGAGPAVLRLQIEHAADGGSRLRAGKGVNVPGIELAIPALTDKDVADLAAVVELADLVEMSFVREPSDIARLLDELARLDGRSLGVVLKVETRQAFEHLPQLLLTLMRHPRVGVMIARGDLAVECGYERLAELQEEILWLCEAAHLPVIWATQVLEQLARTGNPSRAEISDAAMSERAECVMLNKGPHVEDAVGVLDDILTRMADHHYKKTALLPSLHSWQPERCDR</sequence>
<evidence type="ECO:0000256" key="11">
    <source>
        <dbReference type="ARBA" id="ARBA00023317"/>
    </source>
</evidence>
<evidence type="ECO:0000256" key="4">
    <source>
        <dbReference type="ARBA" id="ARBA00022679"/>
    </source>
</evidence>
<dbReference type="NCBIfam" id="NF011314">
    <property type="entry name" value="PRK14725.1"/>
    <property type="match status" value="1"/>
</dbReference>
<evidence type="ECO:0000256" key="7">
    <source>
        <dbReference type="ARBA" id="ARBA00022777"/>
    </source>
</evidence>
<dbReference type="AlphaFoldDB" id="A0A1G4WDP4"/>
<dbReference type="GO" id="GO:0016301">
    <property type="term" value="F:kinase activity"/>
    <property type="evidence" value="ECO:0007669"/>
    <property type="project" value="UniProtKB-KW"/>
</dbReference>
<dbReference type="GO" id="GO:0000287">
    <property type="term" value="F:magnesium ion binding"/>
    <property type="evidence" value="ECO:0007669"/>
    <property type="project" value="InterPro"/>
</dbReference>
<keyword evidence="6" id="KW-0547">Nucleotide-binding</keyword>
<feature type="domain" description="Pyruvate kinase barrel" evidence="12">
    <location>
        <begin position="161"/>
        <end position="249"/>
    </location>
</feature>
<keyword evidence="4" id="KW-0808">Transferase</keyword>
<proteinExistence type="inferred from homology"/>
<name>A0A1G4WDP4_9MYCO</name>
<keyword evidence="11 13" id="KW-0670">Pyruvate</keyword>
<dbReference type="Pfam" id="PF00224">
    <property type="entry name" value="PK"/>
    <property type="match status" value="2"/>
</dbReference>
<dbReference type="InterPro" id="IPR001697">
    <property type="entry name" value="Pyr_Knase"/>
</dbReference>
<dbReference type="EC" id="2.7.1.40" evidence="3"/>
<accession>A0A1G4WDP4</accession>
<dbReference type="InterPro" id="IPR015793">
    <property type="entry name" value="Pyrv_Knase_brl"/>
</dbReference>
<dbReference type="InterPro" id="IPR011037">
    <property type="entry name" value="Pyrv_Knase-like_insert_dom_sf"/>
</dbReference>
<dbReference type="GO" id="GO:0005524">
    <property type="term" value="F:ATP binding"/>
    <property type="evidence" value="ECO:0007669"/>
    <property type="project" value="UniProtKB-KW"/>
</dbReference>
<protein>
    <recommendedName>
        <fullName evidence="3">pyruvate kinase</fullName>
        <ecNumber evidence="3">2.7.1.40</ecNumber>
    </recommendedName>
</protein>
<evidence type="ECO:0000256" key="10">
    <source>
        <dbReference type="ARBA" id="ARBA00023152"/>
    </source>
</evidence>
<evidence type="ECO:0000256" key="8">
    <source>
        <dbReference type="ARBA" id="ARBA00022840"/>
    </source>
</evidence>
<keyword evidence="7 13" id="KW-0418">Kinase</keyword>
<reference evidence="14" key="1">
    <citation type="submission" date="2016-10" db="EMBL/GenBank/DDBJ databases">
        <authorList>
            <person name="Varghese N."/>
            <person name="Submissions S."/>
        </authorList>
    </citation>
    <scope>NUCLEOTIDE SEQUENCE [LARGE SCALE GENOMIC DNA]</scope>
    <source>
        <strain evidence="14">UNC267MFSha1.1M11</strain>
    </source>
</reference>
<comment type="similarity">
    <text evidence="2">Belongs to the pyruvate kinase family.</text>
</comment>
<dbReference type="SUPFAM" id="SSF51621">
    <property type="entry name" value="Phosphoenolpyruvate/pyruvate domain"/>
    <property type="match status" value="1"/>
</dbReference>
<gene>
    <name evidence="13" type="ORF">SAMN02799620_03011</name>
</gene>
<dbReference type="GO" id="GO:0004743">
    <property type="term" value="F:pyruvate kinase activity"/>
    <property type="evidence" value="ECO:0007669"/>
    <property type="project" value="UniProtKB-EC"/>
</dbReference>
<dbReference type="InterPro" id="IPR015813">
    <property type="entry name" value="Pyrv/PenolPyrv_kinase-like_dom"/>
</dbReference>